<proteinExistence type="predicted"/>
<evidence type="ECO:0000313" key="2">
    <source>
        <dbReference type="WBParaSite" id="maker-uti_cns_0012595-snap-gene-0.2-mRNA-1"/>
    </source>
</evidence>
<accession>A0A1I8IH36</accession>
<name>A0A1I8IH36_9PLAT</name>
<evidence type="ECO:0000313" key="1">
    <source>
        <dbReference type="Proteomes" id="UP000095280"/>
    </source>
</evidence>
<organism evidence="1 2">
    <name type="scientific">Macrostomum lignano</name>
    <dbReference type="NCBI Taxonomy" id="282301"/>
    <lineage>
        <taxon>Eukaryota</taxon>
        <taxon>Metazoa</taxon>
        <taxon>Spiralia</taxon>
        <taxon>Lophotrochozoa</taxon>
        <taxon>Platyhelminthes</taxon>
        <taxon>Rhabditophora</taxon>
        <taxon>Macrostomorpha</taxon>
        <taxon>Macrostomida</taxon>
        <taxon>Macrostomidae</taxon>
        <taxon>Macrostomum</taxon>
    </lineage>
</organism>
<sequence length="310" mass="34175">MPGSGSPNESKLLCLPRSRQSAALFLGNQSIAVQIGARISKVVLIDSSDTSQLLIFLLSFTDAETHSSDCLNFLQTWDDKDQQLQTVFVNRMLPEMTAELPKFSDKYRVVDFKDQIPKAASLIADLAELQASELFYPSYPGFAGNVGGSRWTLIHCDSTAACVIRISPGSDGGHSLQTVESVLNPELHSKLSAAKGSLAAQYLSTCYEEESLNSWLMKLSWLDQTEKFREDFAIIVQPALKAFADVIRTELQGAENQTPLLAAVYDSLFVCQYCRDSLITELKTEDGAHRAVRFVRDIEFLGMLGSLANC</sequence>
<dbReference type="AlphaFoldDB" id="A0A1I8IH36"/>
<protein>
    <submittedName>
        <fullName evidence="2">DALR_1 domain-containing protein</fullName>
    </submittedName>
</protein>
<keyword evidence="1" id="KW-1185">Reference proteome</keyword>
<reference evidence="2" key="1">
    <citation type="submission" date="2016-11" db="UniProtKB">
        <authorList>
            <consortium name="WormBaseParasite"/>
        </authorList>
    </citation>
    <scope>IDENTIFICATION</scope>
</reference>
<dbReference type="WBParaSite" id="maker-uti_cns_0012595-snap-gene-0.2-mRNA-1">
    <property type="protein sequence ID" value="maker-uti_cns_0012595-snap-gene-0.2-mRNA-1"/>
    <property type="gene ID" value="maker-uti_cns_0012595-snap-gene-0.2"/>
</dbReference>
<dbReference type="Proteomes" id="UP000095280">
    <property type="component" value="Unplaced"/>
</dbReference>